<comment type="similarity">
    <text evidence="2 10">Belongs to the G-protein coupled receptor 1 family.</text>
</comment>
<evidence type="ECO:0000256" key="8">
    <source>
        <dbReference type="ARBA" id="ARBA00023170"/>
    </source>
</evidence>
<dbReference type="InterPro" id="IPR050569">
    <property type="entry name" value="TAAR"/>
</dbReference>
<accession>A0A9Q0MUL0</accession>
<dbReference type="Pfam" id="PF00001">
    <property type="entry name" value="7tm_1"/>
    <property type="match status" value="1"/>
</dbReference>
<feature type="transmembrane region" description="Helical" evidence="12">
    <location>
        <begin position="289"/>
        <end position="311"/>
    </location>
</feature>
<keyword evidence="15" id="KW-1185">Reference proteome</keyword>
<evidence type="ECO:0000256" key="6">
    <source>
        <dbReference type="ARBA" id="ARBA00023040"/>
    </source>
</evidence>
<keyword evidence="3" id="KW-1003">Cell membrane</keyword>
<name>A0A9Q0MUL0_9DIPT</name>
<feature type="transmembrane region" description="Helical" evidence="12">
    <location>
        <begin position="86"/>
        <end position="107"/>
    </location>
</feature>
<feature type="transmembrane region" description="Helical" evidence="12">
    <location>
        <begin position="171"/>
        <end position="197"/>
    </location>
</feature>
<dbReference type="PANTHER" id="PTHR24249">
    <property type="entry name" value="HISTAMINE RECEPTOR-RELATED G-PROTEIN COUPLED RECEPTOR"/>
    <property type="match status" value="1"/>
</dbReference>
<dbReference type="GO" id="GO:0004930">
    <property type="term" value="F:G protein-coupled receptor activity"/>
    <property type="evidence" value="ECO:0007669"/>
    <property type="project" value="UniProtKB-KW"/>
</dbReference>
<dbReference type="PANTHER" id="PTHR24249:SF406">
    <property type="entry name" value="G-PROTEIN COUPLED RECEPTORS FAMILY 1 PROFILE DOMAIN-CONTAINING PROTEIN"/>
    <property type="match status" value="1"/>
</dbReference>
<evidence type="ECO:0000256" key="5">
    <source>
        <dbReference type="ARBA" id="ARBA00022989"/>
    </source>
</evidence>
<keyword evidence="7 12" id="KW-0472">Membrane</keyword>
<dbReference type="Proteomes" id="UP001151699">
    <property type="component" value="Chromosome X"/>
</dbReference>
<reference evidence="14" key="1">
    <citation type="submission" date="2022-07" db="EMBL/GenBank/DDBJ databases">
        <authorList>
            <person name="Trinca V."/>
            <person name="Uliana J.V.C."/>
            <person name="Torres T.T."/>
            <person name="Ward R.J."/>
            <person name="Monesi N."/>
        </authorList>
    </citation>
    <scope>NUCLEOTIDE SEQUENCE</scope>
    <source>
        <strain evidence="14">HSMRA1968</strain>
        <tissue evidence="14">Whole embryos</tissue>
    </source>
</reference>
<feature type="region of interest" description="Disordered" evidence="11">
    <location>
        <begin position="553"/>
        <end position="577"/>
    </location>
</feature>
<dbReference type="Gene3D" id="1.20.1070.10">
    <property type="entry name" value="Rhodopsin 7-helix transmembrane proteins"/>
    <property type="match status" value="1"/>
</dbReference>
<dbReference type="EMBL" id="WJQU01000003">
    <property type="protein sequence ID" value="KAJ6638245.1"/>
    <property type="molecule type" value="Genomic_DNA"/>
</dbReference>
<evidence type="ECO:0000256" key="12">
    <source>
        <dbReference type="SAM" id="Phobius"/>
    </source>
</evidence>
<feature type="compositionally biased region" description="Basic and acidic residues" evidence="11">
    <location>
        <begin position="553"/>
        <end position="566"/>
    </location>
</feature>
<keyword evidence="5 12" id="KW-1133">Transmembrane helix</keyword>
<organism evidence="14 15">
    <name type="scientific">Pseudolycoriella hygida</name>
    <dbReference type="NCBI Taxonomy" id="35572"/>
    <lineage>
        <taxon>Eukaryota</taxon>
        <taxon>Metazoa</taxon>
        <taxon>Ecdysozoa</taxon>
        <taxon>Arthropoda</taxon>
        <taxon>Hexapoda</taxon>
        <taxon>Insecta</taxon>
        <taxon>Pterygota</taxon>
        <taxon>Neoptera</taxon>
        <taxon>Endopterygota</taxon>
        <taxon>Diptera</taxon>
        <taxon>Nematocera</taxon>
        <taxon>Sciaroidea</taxon>
        <taxon>Sciaridae</taxon>
        <taxon>Pseudolycoriella</taxon>
    </lineage>
</organism>
<evidence type="ECO:0000256" key="11">
    <source>
        <dbReference type="SAM" id="MobiDB-lite"/>
    </source>
</evidence>
<feature type="transmembrane region" description="Helical" evidence="12">
    <location>
        <begin position="248"/>
        <end position="269"/>
    </location>
</feature>
<evidence type="ECO:0000256" key="2">
    <source>
        <dbReference type="ARBA" id="ARBA00010663"/>
    </source>
</evidence>
<evidence type="ECO:0000259" key="13">
    <source>
        <dbReference type="PROSITE" id="PS50262"/>
    </source>
</evidence>
<evidence type="ECO:0000256" key="10">
    <source>
        <dbReference type="RuleBase" id="RU000688"/>
    </source>
</evidence>
<dbReference type="PRINTS" id="PR00237">
    <property type="entry name" value="GPCRRHODOPSN"/>
</dbReference>
<feature type="domain" description="G-protein coupled receptors family 1 profile" evidence="13">
    <location>
        <begin position="18"/>
        <end position="309"/>
    </location>
</feature>
<keyword evidence="8 10" id="KW-0675">Receptor</keyword>
<dbReference type="AlphaFoldDB" id="A0A9Q0MUL0"/>
<feature type="transmembrane region" description="Helical" evidence="12">
    <location>
        <begin position="128"/>
        <end position="151"/>
    </location>
</feature>
<keyword evidence="9 10" id="KW-0807">Transducer</keyword>
<dbReference type="GO" id="GO:0005886">
    <property type="term" value="C:plasma membrane"/>
    <property type="evidence" value="ECO:0007669"/>
    <property type="project" value="UniProtKB-SubCell"/>
</dbReference>
<evidence type="ECO:0000256" key="9">
    <source>
        <dbReference type="ARBA" id="ARBA00023224"/>
    </source>
</evidence>
<dbReference type="PROSITE" id="PS50262">
    <property type="entry name" value="G_PROTEIN_RECEP_F1_2"/>
    <property type="match status" value="1"/>
</dbReference>
<gene>
    <name evidence="14" type="primary">ADRA1A</name>
    <name evidence="14" type="ORF">Bhyg_10978</name>
</gene>
<protein>
    <submittedName>
        <fullName evidence="14">Alpha-1A adrenergic receptor</fullName>
    </submittedName>
</protein>
<dbReference type="PROSITE" id="PS00237">
    <property type="entry name" value="G_PROTEIN_RECEP_F1_1"/>
    <property type="match status" value="1"/>
</dbReference>
<evidence type="ECO:0000256" key="1">
    <source>
        <dbReference type="ARBA" id="ARBA00004651"/>
    </source>
</evidence>
<evidence type="ECO:0000256" key="4">
    <source>
        <dbReference type="ARBA" id="ARBA00022692"/>
    </source>
</evidence>
<keyword evidence="4 10" id="KW-0812">Transmembrane</keyword>
<evidence type="ECO:0000256" key="3">
    <source>
        <dbReference type="ARBA" id="ARBA00022475"/>
    </source>
</evidence>
<evidence type="ECO:0000256" key="7">
    <source>
        <dbReference type="ARBA" id="ARBA00023136"/>
    </source>
</evidence>
<evidence type="ECO:0000313" key="14">
    <source>
        <dbReference type="EMBL" id="KAJ6638245.1"/>
    </source>
</evidence>
<comment type="subcellular location">
    <subcellularLocation>
        <location evidence="1">Cell membrane</location>
        <topology evidence="1">Multi-pass membrane protein</topology>
    </subcellularLocation>
</comment>
<dbReference type="InterPro" id="IPR017452">
    <property type="entry name" value="GPCR_Rhodpsn_7TM"/>
</dbReference>
<dbReference type="OrthoDB" id="6159456at2759"/>
<evidence type="ECO:0000313" key="15">
    <source>
        <dbReference type="Proteomes" id="UP001151699"/>
    </source>
</evidence>
<comment type="caution">
    <text evidence="14">The sequence shown here is derived from an EMBL/GenBank/DDBJ whole genome shotgun (WGS) entry which is preliminary data.</text>
</comment>
<dbReference type="CDD" id="cd00637">
    <property type="entry name" value="7tm_classA_rhodopsin-like"/>
    <property type="match status" value="1"/>
</dbReference>
<dbReference type="SUPFAM" id="SSF81321">
    <property type="entry name" value="Family A G protein-coupled receptor-like"/>
    <property type="match status" value="1"/>
</dbReference>
<keyword evidence="6 10" id="KW-0297">G-protein coupled receptor</keyword>
<sequence>MRSTSGHYGPLLDDTPRINGYVDIICDQRRVVAGGNIINTAVSANNILLLHLGIVDSILCMLFLIFSLPSIAKSDGAVVFEAFCSVHGFLLTLMHPIALWTICCLNCDRYYAIAAPLHYSAIVNTKKVFTGLLCGWLVAFLLCIPPLFHVAPYRYNTDLGICAPHFEMSGTLWYALVFTFITLIIPSILIIGCNIRVLMIARYHRHRIAAAIFEVTLSAQVTVTHQRNPFFVPLSGQKLRSRSPVSTVLQLIGSFLVIYCPYYITIVWNSSVAALYNGNVSKSLEINRYILMGVSTLLTCSSTINGILYGLKSKVMRKTFQNYWRKKKTKNEINHEIQARTPSTCGSRRPSITTLGVLNRPIPQRRLSETLFQADKNHGDQEKPSMKRIASELSWRPTSLTFADLKEIEGSIPHTASCNTLQIPRVDSELSTEADLEMYDNLKNSFRPALKNSNPRQAVSKQIPNHTTNNYRNSLSTATALLHKVLKIEINDHSMHLDSDDQFNDDNNAIKSPRILITRAYSEDSVKSPTMQHITFKKPANVVVEYQWLNGQDDEKTSDSENDSKMLETTSNSTTISNVSTRRYSSLEDASFGMHSDTDPNEEQLLLLSWPTTRKKYTVQTHRAYKGQIIRPNPLFTDRCEKPDVVL</sequence>
<dbReference type="InterPro" id="IPR000276">
    <property type="entry name" value="GPCR_Rhodpsn"/>
</dbReference>
<proteinExistence type="inferred from homology"/>
<feature type="transmembrane region" description="Helical" evidence="12">
    <location>
        <begin position="47"/>
        <end position="66"/>
    </location>
</feature>